<evidence type="ECO:0000313" key="11">
    <source>
        <dbReference type="EMBL" id="TCP95800.1"/>
    </source>
</evidence>
<evidence type="ECO:0000256" key="2">
    <source>
        <dbReference type="ARBA" id="ARBA00022448"/>
    </source>
</evidence>
<organism evidence="11 12">
    <name type="scientific">Cricetibacter osteomyelitidis</name>
    <dbReference type="NCBI Taxonomy" id="1521931"/>
    <lineage>
        <taxon>Bacteria</taxon>
        <taxon>Pseudomonadati</taxon>
        <taxon>Pseudomonadota</taxon>
        <taxon>Gammaproteobacteria</taxon>
        <taxon>Pasteurellales</taxon>
        <taxon>Pasteurellaceae</taxon>
        <taxon>Cricetibacter</taxon>
    </lineage>
</organism>
<reference evidence="11 12" key="1">
    <citation type="submission" date="2019-03" db="EMBL/GenBank/DDBJ databases">
        <title>Genomic Encyclopedia of Type Strains, Phase IV (KMG-IV): sequencing the most valuable type-strain genomes for metagenomic binning, comparative biology and taxonomic classification.</title>
        <authorList>
            <person name="Goeker M."/>
        </authorList>
    </citation>
    <scope>NUCLEOTIDE SEQUENCE [LARGE SCALE GENOMIC DNA]</scope>
    <source>
        <strain evidence="11 12">DSM 28404</strain>
    </source>
</reference>
<feature type="transmembrane region" description="Helical" evidence="9">
    <location>
        <begin position="46"/>
        <end position="63"/>
    </location>
</feature>
<dbReference type="RefSeq" id="WP_131975961.1">
    <property type="nucleotide sequence ID" value="NZ_SLYB01000007.1"/>
</dbReference>
<comment type="subcellular location">
    <subcellularLocation>
        <location evidence="1 9">Cell inner membrane</location>
        <topology evidence="1 9">Multi-pass membrane protein</topology>
    </subcellularLocation>
</comment>
<dbReference type="PANTHER" id="PTHR35011:SF11">
    <property type="entry name" value="TRAP TRANSPORTER SMALL PERMEASE PROTEIN"/>
    <property type="match status" value="1"/>
</dbReference>
<feature type="domain" description="Tripartite ATP-independent periplasmic transporters DctQ component" evidence="10">
    <location>
        <begin position="24"/>
        <end position="151"/>
    </location>
</feature>
<keyword evidence="2 9" id="KW-0813">Transport</keyword>
<dbReference type="InterPro" id="IPR007387">
    <property type="entry name" value="TRAP_DctQ"/>
</dbReference>
<keyword evidence="5 9" id="KW-0812">Transmembrane</keyword>
<sequence length="158" mass="18279">MQKLISYLEKIQLILGTAFLAVFVSVTLIQVITRYLGISATWTEEVAVNTFIWSMLLGASVMVREKQHFSFNLLDNLFSSRNKCFYVIFQDLIILTFCILCTVYSAEITQTFWDSRWVTIPSLKQGYAWLILPITFATMSIYLLEDIVKQLIKLRKGN</sequence>
<dbReference type="InterPro" id="IPR055348">
    <property type="entry name" value="DctQ"/>
</dbReference>
<proteinExistence type="inferred from homology"/>
<accession>A0A4R2T134</accession>
<evidence type="ECO:0000256" key="1">
    <source>
        <dbReference type="ARBA" id="ARBA00004429"/>
    </source>
</evidence>
<evidence type="ECO:0000259" key="10">
    <source>
        <dbReference type="Pfam" id="PF04290"/>
    </source>
</evidence>
<keyword evidence="3" id="KW-1003">Cell membrane</keyword>
<keyword evidence="12" id="KW-1185">Reference proteome</keyword>
<feature type="transmembrane region" description="Helical" evidence="9">
    <location>
        <begin position="12"/>
        <end position="34"/>
    </location>
</feature>
<keyword evidence="4 9" id="KW-0997">Cell inner membrane</keyword>
<evidence type="ECO:0000256" key="9">
    <source>
        <dbReference type="RuleBase" id="RU369079"/>
    </source>
</evidence>
<comment type="function">
    <text evidence="9">Part of the tripartite ATP-independent periplasmic (TRAP) transport system.</text>
</comment>
<name>A0A4R2T134_9PAST</name>
<feature type="transmembrane region" description="Helical" evidence="9">
    <location>
        <begin position="126"/>
        <end position="144"/>
    </location>
</feature>
<dbReference type="Proteomes" id="UP000295763">
    <property type="component" value="Unassembled WGS sequence"/>
</dbReference>
<dbReference type="GO" id="GO:0005886">
    <property type="term" value="C:plasma membrane"/>
    <property type="evidence" value="ECO:0007669"/>
    <property type="project" value="UniProtKB-SubCell"/>
</dbReference>
<evidence type="ECO:0000256" key="6">
    <source>
        <dbReference type="ARBA" id="ARBA00022989"/>
    </source>
</evidence>
<dbReference type="PANTHER" id="PTHR35011">
    <property type="entry name" value="2,3-DIKETO-L-GULONATE TRAP TRANSPORTER SMALL PERMEASE PROTEIN YIAM"/>
    <property type="match status" value="1"/>
</dbReference>
<gene>
    <name evidence="11" type="ORF">EDC44_10785</name>
</gene>
<dbReference type="Pfam" id="PF04290">
    <property type="entry name" value="DctQ"/>
    <property type="match status" value="1"/>
</dbReference>
<dbReference type="AlphaFoldDB" id="A0A4R2T134"/>
<keyword evidence="7 9" id="KW-0472">Membrane</keyword>
<dbReference type="GO" id="GO:0015740">
    <property type="term" value="P:C4-dicarboxylate transport"/>
    <property type="evidence" value="ECO:0007669"/>
    <property type="project" value="TreeGrafter"/>
</dbReference>
<dbReference type="GO" id="GO:0022857">
    <property type="term" value="F:transmembrane transporter activity"/>
    <property type="evidence" value="ECO:0007669"/>
    <property type="project" value="UniProtKB-UniRule"/>
</dbReference>
<evidence type="ECO:0000313" key="12">
    <source>
        <dbReference type="Proteomes" id="UP000295763"/>
    </source>
</evidence>
<dbReference type="OrthoDB" id="4964541at2"/>
<evidence type="ECO:0000256" key="5">
    <source>
        <dbReference type="ARBA" id="ARBA00022692"/>
    </source>
</evidence>
<protein>
    <recommendedName>
        <fullName evidence="9">TRAP transporter small permease protein</fullName>
    </recommendedName>
</protein>
<feature type="transmembrane region" description="Helical" evidence="9">
    <location>
        <begin position="84"/>
        <end position="106"/>
    </location>
</feature>
<keyword evidence="6 9" id="KW-1133">Transmembrane helix</keyword>
<comment type="subunit">
    <text evidence="9">The complex comprises the extracytoplasmic solute receptor protein and the two transmembrane proteins.</text>
</comment>
<evidence type="ECO:0000256" key="7">
    <source>
        <dbReference type="ARBA" id="ARBA00023136"/>
    </source>
</evidence>
<evidence type="ECO:0000256" key="3">
    <source>
        <dbReference type="ARBA" id="ARBA00022475"/>
    </source>
</evidence>
<evidence type="ECO:0000256" key="4">
    <source>
        <dbReference type="ARBA" id="ARBA00022519"/>
    </source>
</evidence>
<dbReference type="EMBL" id="SLYB01000007">
    <property type="protein sequence ID" value="TCP95800.1"/>
    <property type="molecule type" value="Genomic_DNA"/>
</dbReference>
<comment type="caution">
    <text evidence="11">The sequence shown here is derived from an EMBL/GenBank/DDBJ whole genome shotgun (WGS) entry which is preliminary data.</text>
</comment>
<comment type="similarity">
    <text evidence="8 9">Belongs to the TRAP transporter small permease family.</text>
</comment>
<evidence type="ECO:0000256" key="8">
    <source>
        <dbReference type="ARBA" id="ARBA00038436"/>
    </source>
</evidence>